<dbReference type="Proteomes" id="UP000078046">
    <property type="component" value="Unassembled WGS sequence"/>
</dbReference>
<keyword evidence="2" id="KW-1185">Reference proteome</keyword>
<dbReference type="OrthoDB" id="159299at2759"/>
<dbReference type="Pfam" id="PF02466">
    <property type="entry name" value="Tim17"/>
    <property type="match status" value="1"/>
</dbReference>
<accession>A0A177B2H2</accession>
<reference evidence="1 2" key="1">
    <citation type="submission" date="2016-04" db="EMBL/GenBank/DDBJ databases">
        <title>The genome of Intoshia linei affirms orthonectids as highly simplified spiralians.</title>
        <authorList>
            <person name="Mikhailov K.V."/>
            <person name="Slusarev G.S."/>
            <person name="Nikitin M.A."/>
            <person name="Logacheva M.D."/>
            <person name="Penin A."/>
            <person name="Aleoshin V."/>
            <person name="Panchin Y.V."/>
        </authorList>
    </citation>
    <scope>NUCLEOTIDE SEQUENCE [LARGE SCALE GENOMIC DNA]</scope>
    <source>
        <strain evidence="1">Intl2013</strain>
        <tissue evidence="1">Whole animal</tissue>
    </source>
</reference>
<proteinExistence type="predicted"/>
<protein>
    <recommendedName>
        <fullName evidence="3">Mitochondrial import inner membrane translocase subunit Tim23</fullName>
    </recommendedName>
</protein>
<name>A0A177B2H2_9BILA</name>
<dbReference type="AlphaFoldDB" id="A0A177B2H2"/>
<dbReference type="EMBL" id="LWCA01000441">
    <property type="protein sequence ID" value="OAF68475.1"/>
    <property type="molecule type" value="Genomic_DNA"/>
</dbReference>
<gene>
    <name evidence="1" type="ORF">A3Q56_03819</name>
</gene>
<evidence type="ECO:0008006" key="3">
    <source>
        <dbReference type="Google" id="ProtNLM"/>
    </source>
</evidence>
<organism evidence="1 2">
    <name type="scientific">Intoshia linei</name>
    <dbReference type="NCBI Taxonomy" id="1819745"/>
    <lineage>
        <taxon>Eukaryota</taxon>
        <taxon>Metazoa</taxon>
        <taxon>Spiralia</taxon>
        <taxon>Lophotrochozoa</taxon>
        <taxon>Mesozoa</taxon>
        <taxon>Orthonectida</taxon>
        <taxon>Rhopaluridae</taxon>
        <taxon>Intoshia</taxon>
    </lineage>
</organism>
<comment type="caution">
    <text evidence="1">The sequence shown here is derived from an EMBL/GenBank/DDBJ whole genome shotgun (WGS) entry which is preliminary data.</text>
</comment>
<sequence>MNIGSLLYSAFGVIIAKARGNDDELNTIAAASLTGIVFKSSSGMKTCLKGGLAGLLLSSVLCVYSSRDRLKQLIH</sequence>
<evidence type="ECO:0000313" key="1">
    <source>
        <dbReference type="EMBL" id="OAF68475.1"/>
    </source>
</evidence>
<evidence type="ECO:0000313" key="2">
    <source>
        <dbReference type="Proteomes" id="UP000078046"/>
    </source>
</evidence>